<sequence length="85" mass="8998">MASVEAKLRTGIGVAFAPASSGIDDGAIGRSVCDARMGRGATGVASPDARRERGGWAYPLESHLRLLRRLRSAQPCHRAIAVRGR</sequence>
<proteinExistence type="predicted"/>
<evidence type="ECO:0000313" key="1">
    <source>
        <dbReference type="EMBL" id="SMC01966.1"/>
    </source>
</evidence>
<organism evidence="1 2">
    <name type="scientific">Sulfobacillus thermosulfidooxidans (strain DSM 9293 / VKM B-1269 / AT-1)</name>
    <dbReference type="NCBI Taxonomy" id="929705"/>
    <lineage>
        <taxon>Bacteria</taxon>
        <taxon>Bacillati</taxon>
        <taxon>Bacillota</taxon>
        <taxon>Clostridia</taxon>
        <taxon>Eubacteriales</taxon>
        <taxon>Clostridiales Family XVII. Incertae Sedis</taxon>
        <taxon>Sulfobacillus</taxon>
    </lineage>
</organism>
<keyword evidence="2" id="KW-1185">Reference proteome</keyword>
<name>A0A1W1W6Q8_SULTA</name>
<protein>
    <submittedName>
        <fullName evidence="1">Uncharacterized protein</fullName>
    </submittedName>
</protein>
<reference evidence="2" key="1">
    <citation type="submission" date="2017-04" db="EMBL/GenBank/DDBJ databases">
        <authorList>
            <person name="Varghese N."/>
            <person name="Submissions S."/>
        </authorList>
    </citation>
    <scope>NUCLEOTIDE SEQUENCE [LARGE SCALE GENOMIC DNA]</scope>
    <source>
        <strain evidence="2">DSM 9293</strain>
    </source>
</reference>
<gene>
    <name evidence="1" type="ORF">SAMN00768000_0188</name>
</gene>
<evidence type="ECO:0000313" key="2">
    <source>
        <dbReference type="Proteomes" id="UP000192660"/>
    </source>
</evidence>
<dbReference type="Proteomes" id="UP000192660">
    <property type="component" value="Unassembled WGS sequence"/>
</dbReference>
<accession>A0A1W1W6Q8</accession>
<dbReference type="EMBL" id="FWWY01000001">
    <property type="protein sequence ID" value="SMC01966.1"/>
    <property type="molecule type" value="Genomic_DNA"/>
</dbReference>
<dbReference type="AlphaFoldDB" id="A0A1W1W6Q8"/>